<dbReference type="PANTHER" id="PTHR43031:SF1">
    <property type="entry name" value="PYRIDINE NUCLEOTIDE-DISULPHIDE OXIDOREDUCTASE"/>
    <property type="match status" value="1"/>
</dbReference>
<reference evidence="2" key="1">
    <citation type="journal article" date="2021" name="PeerJ">
        <title>Extensive microbial diversity within the chicken gut microbiome revealed by metagenomics and culture.</title>
        <authorList>
            <person name="Gilroy R."/>
            <person name="Ravi A."/>
            <person name="Getino M."/>
            <person name="Pursley I."/>
            <person name="Horton D.L."/>
            <person name="Alikhan N.F."/>
            <person name="Baker D."/>
            <person name="Gharbi K."/>
            <person name="Hall N."/>
            <person name="Watson M."/>
            <person name="Adriaenssens E.M."/>
            <person name="Foster-Nyarko E."/>
            <person name="Jarju S."/>
            <person name="Secka A."/>
            <person name="Antonio M."/>
            <person name="Oren A."/>
            <person name="Chaudhuri R.R."/>
            <person name="La Ragione R."/>
            <person name="Hildebrand F."/>
            <person name="Pallen M.J."/>
        </authorList>
    </citation>
    <scope>NUCLEOTIDE SEQUENCE</scope>
    <source>
        <strain evidence="2">CHK186-1790</strain>
    </source>
</reference>
<dbReference type="GO" id="GO:0004792">
    <property type="term" value="F:thiosulfate-cyanide sulfurtransferase activity"/>
    <property type="evidence" value="ECO:0007669"/>
    <property type="project" value="InterPro"/>
</dbReference>
<dbReference type="SMART" id="SM00450">
    <property type="entry name" value="RHOD"/>
    <property type="match status" value="1"/>
</dbReference>
<name>A0A9D2NZM3_9FIRM</name>
<dbReference type="CDD" id="cd00158">
    <property type="entry name" value="RHOD"/>
    <property type="match status" value="1"/>
</dbReference>
<dbReference type="Proteomes" id="UP000823882">
    <property type="component" value="Unassembled WGS sequence"/>
</dbReference>
<dbReference type="EMBL" id="DWWJ01000003">
    <property type="protein sequence ID" value="HJC39969.1"/>
    <property type="molecule type" value="Genomic_DNA"/>
</dbReference>
<dbReference type="PROSITE" id="PS50206">
    <property type="entry name" value="RHODANESE_3"/>
    <property type="match status" value="1"/>
</dbReference>
<comment type="caution">
    <text evidence="2">The sequence shown here is derived from an EMBL/GenBank/DDBJ whole genome shotgun (WGS) entry which is preliminary data.</text>
</comment>
<dbReference type="SUPFAM" id="SSF52821">
    <property type="entry name" value="Rhodanese/Cell cycle control phosphatase"/>
    <property type="match status" value="1"/>
</dbReference>
<dbReference type="PANTHER" id="PTHR43031">
    <property type="entry name" value="FAD-DEPENDENT OXIDOREDUCTASE"/>
    <property type="match status" value="1"/>
</dbReference>
<dbReference type="Gene3D" id="3.40.250.10">
    <property type="entry name" value="Rhodanese-like domain"/>
    <property type="match status" value="1"/>
</dbReference>
<evidence type="ECO:0000313" key="3">
    <source>
        <dbReference type="Proteomes" id="UP000823882"/>
    </source>
</evidence>
<accession>A0A9D2NZM3</accession>
<dbReference type="PROSITE" id="PS00380">
    <property type="entry name" value="RHODANESE_1"/>
    <property type="match status" value="1"/>
</dbReference>
<dbReference type="InterPro" id="IPR001307">
    <property type="entry name" value="Thiosulphate_STrfase_CS"/>
</dbReference>
<evidence type="ECO:0000259" key="1">
    <source>
        <dbReference type="PROSITE" id="PS50206"/>
    </source>
</evidence>
<dbReference type="AlphaFoldDB" id="A0A9D2NZM3"/>
<protein>
    <submittedName>
        <fullName evidence="2">Rhodanese-like domain-containing protein</fullName>
    </submittedName>
</protein>
<proteinExistence type="predicted"/>
<sequence>MGLFDFLTRRPGMEEGLAQWRETTDAVLLDVRTPEEYRSGHVPGARNLPLDRLGELDLPKDRPVFAYCLSGARSAQACGWLKRQGYEATNLGGIGSYRGPLETKCEEEAS</sequence>
<reference evidence="2" key="2">
    <citation type="submission" date="2021-04" db="EMBL/GenBank/DDBJ databases">
        <authorList>
            <person name="Gilroy R."/>
        </authorList>
    </citation>
    <scope>NUCLEOTIDE SEQUENCE</scope>
    <source>
        <strain evidence="2">CHK186-1790</strain>
    </source>
</reference>
<dbReference type="InterPro" id="IPR036873">
    <property type="entry name" value="Rhodanese-like_dom_sf"/>
</dbReference>
<gene>
    <name evidence="2" type="ORF">H9701_00260</name>
</gene>
<dbReference type="InterPro" id="IPR001763">
    <property type="entry name" value="Rhodanese-like_dom"/>
</dbReference>
<organism evidence="2 3">
    <name type="scientific">Candidatus Intestinimonas pullistercoris</name>
    <dbReference type="NCBI Taxonomy" id="2838623"/>
    <lineage>
        <taxon>Bacteria</taxon>
        <taxon>Bacillati</taxon>
        <taxon>Bacillota</taxon>
        <taxon>Clostridia</taxon>
        <taxon>Eubacteriales</taxon>
        <taxon>Intestinimonas</taxon>
    </lineage>
</organism>
<dbReference type="InterPro" id="IPR050229">
    <property type="entry name" value="GlpE_sulfurtransferase"/>
</dbReference>
<dbReference type="Pfam" id="PF00581">
    <property type="entry name" value="Rhodanese"/>
    <property type="match status" value="1"/>
</dbReference>
<feature type="domain" description="Rhodanese" evidence="1">
    <location>
        <begin position="22"/>
        <end position="103"/>
    </location>
</feature>
<evidence type="ECO:0000313" key="2">
    <source>
        <dbReference type="EMBL" id="HJC39969.1"/>
    </source>
</evidence>